<dbReference type="Proteomes" id="UP000286641">
    <property type="component" value="Unplaced"/>
</dbReference>
<protein>
    <submittedName>
        <fullName evidence="3">Protein FAM170A-like isoform X1</fullName>
    </submittedName>
</protein>
<name>A0A3Q7N5N3_CALUR</name>
<sequence length="477" mass="52905">MKQKQKRKHLENPYSPPTAKKSRANLNLQDLQYKHKAVPLTSAQAAKRVSSSSSEYFSCISSEDKLNVAGTSKLDTYDPPAGCSLEDNPPVSEASGSSESECLSCWSSLCHRSSAEILKKRRDATEPSHSSPQEEDNVVVSERVSDNKSTQVLNTDEDIPPPGPSGLAQGHGQTAGDSDSEYFSCVSSPYKLIHSELWKSQEDVPQPESSAVVPPSRETAGKNSSASEYSSCVSIEETKLIPAKEDGVPQTHQDVSCVGHSEEYETSSPFPHVSFPFHLVHGPKPSVSSVHTEEEELMKVYYMRVQMKRGVAVLCHPEEGLEPPSKKTKIEEMTFHEKIQAEVTPSHVGTKELLTDSESSWNDEAQEEEEEADSPAEPPAVEEHSRAKTPEWLVALDSGFRCMACCRVFPSLEALQEHVRHGVSEGFSCHTFHLALTWLKNKNREEKEKSKQMKNTKKTTCRCQKEKHFGMKLSSCK</sequence>
<proteinExistence type="predicted"/>
<accession>A0A3Q7N5N3</accession>
<feature type="region of interest" description="Disordered" evidence="1">
    <location>
        <begin position="121"/>
        <end position="181"/>
    </location>
</feature>
<feature type="region of interest" description="Disordered" evidence="1">
    <location>
        <begin position="68"/>
        <end position="98"/>
    </location>
</feature>
<organism evidence="2 3">
    <name type="scientific">Callorhinus ursinus</name>
    <name type="common">Northern fur seal</name>
    <dbReference type="NCBI Taxonomy" id="34884"/>
    <lineage>
        <taxon>Eukaryota</taxon>
        <taxon>Metazoa</taxon>
        <taxon>Chordata</taxon>
        <taxon>Craniata</taxon>
        <taxon>Vertebrata</taxon>
        <taxon>Euteleostomi</taxon>
        <taxon>Mammalia</taxon>
        <taxon>Eutheria</taxon>
        <taxon>Laurasiatheria</taxon>
        <taxon>Carnivora</taxon>
        <taxon>Caniformia</taxon>
        <taxon>Pinnipedia</taxon>
        <taxon>Otariidae</taxon>
        <taxon>Callorhinus</taxon>
    </lineage>
</organism>
<reference key="1">
    <citation type="submission" date="2019-01" db="UniProtKB">
        <authorList>
            <consortium name="RefSeq"/>
        </authorList>
    </citation>
    <scope>IDENTIFICATION</scope>
</reference>
<dbReference type="GO" id="GO:0009566">
    <property type="term" value="P:fertilization"/>
    <property type="evidence" value="ECO:0007669"/>
    <property type="project" value="TreeGrafter"/>
</dbReference>
<dbReference type="GO" id="GO:0005634">
    <property type="term" value="C:nucleus"/>
    <property type="evidence" value="ECO:0007669"/>
    <property type="project" value="TreeGrafter"/>
</dbReference>
<dbReference type="InParanoid" id="A0A3Q7N5N3"/>
<evidence type="ECO:0000313" key="2">
    <source>
        <dbReference type="Proteomes" id="UP000286641"/>
    </source>
</evidence>
<dbReference type="InterPro" id="IPR040879">
    <property type="entry name" value="Spt46-like"/>
</dbReference>
<dbReference type="GeneID" id="112815108"/>
<evidence type="ECO:0000313" key="3">
    <source>
        <dbReference type="RefSeq" id="XP_025716688.1"/>
    </source>
</evidence>
<keyword evidence="2" id="KW-1185">Reference proteome</keyword>
<dbReference type="Pfam" id="PF17734">
    <property type="entry name" value="Spt46"/>
    <property type="match status" value="1"/>
</dbReference>
<evidence type="ECO:0000256" key="1">
    <source>
        <dbReference type="SAM" id="MobiDB-lite"/>
    </source>
</evidence>
<feature type="region of interest" description="Disordered" evidence="1">
    <location>
        <begin position="344"/>
        <end position="386"/>
    </location>
</feature>
<gene>
    <name evidence="3" type="primary">LOC112815108</name>
</gene>
<dbReference type="PANTHER" id="PTHR33517">
    <property type="entry name" value="PROTEIN FAM170B-RELATED"/>
    <property type="match status" value="1"/>
</dbReference>
<feature type="region of interest" description="Disordered" evidence="1">
    <location>
        <begin position="200"/>
        <end position="228"/>
    </location>
</feature>
<dbReference type="PANTHER" id="PTHR33517:SF5">
    <property type="entry name" value="FAMILY WITH SEQUENCE SIMILARITY 170 MEMBER A"/>
    <property type="match status" value="1"/>
</dbReference>
<dbReference type="RefSeq" id="XP_025716688.1">
    <property type="nucleotide sequence ID" value="XM_025860903.1"/>
</dbReference>
<reference evidence="3" key="2">
    <citation type="submission" date="2025-08" db="UniProtKB">
        <authorList>
            <consortium name="RefSeq"/>
        </authorList>
    </citation>
    <scope>IDENTIFICATION</scope>
    <source>
        <tissue evidence="3">Blood</tissue>
    </source>
</reference>
<dbReference type="AlphaFoldDB" id="A0A3Q7N5N3"/>
<feature type="region of interest" description="Disordered" evidence="1">
    <location>
        <begin position="1"/>
        <end position="23"/>
    </location>
</feature>
<feature type="compositionally biased region" description="Acidic residues" evidence="1">
    <location>
        <begin position="364"/>
        <end position="374"/>
    </location>
</feature>